<dbReference type="Pfam" id="PF06232">
    <property type="entry name" value="ATS3"/>
    <property type="match status" value="1"/>
</dbReference>
<feature type="region of interest" description="Disordered" evidence="4">
    <location>
        <begin position="1"/>
        <end position="44"/>
    </location>
</feature>
<organism evidence="6 7">
    <name type="scientific">Pisum sativum</name>
    <name type="common">Garden pea</name>
    <name type="synonym">Lathyrus oleraceus</name>
    <dbReference type="NCBI Taxonomy" id="3888"/>
    <lineage>
        <taxon>Eukaryota</taxon>
        <taxon>Viridiplantae</taxon>
        <taxon>Streptophyta</taxon>
        <taxon>Embryophyta</taxon>
        <taxon>Tracheophyta</taxon>
        <taxon>Spermatophyta</taxon>
        <taxon>Magnoliopsida</taxon>
        <taxon>eudicotyledons</taxon>
        <taxon>Gunneridae</taxon>
        <taxon>Pentapetalae</taxon>
        <taxon>rosids</taxon>
        <taxon>fabids</taxon>
        <taxon>Fabales</taxon>
        <taxon>Fabaceae</taxon>
        <taxon>Papilionoideae</taxon>
        <taxon>50 kb inversion clade</taxon>
        <taxon>NPAAA clade</taxon>
        <taxon>Hologalegina</taxon>
        <taxon>IRL clade</taxon>
        <taxon>Fabeae</taxon>
        <taxon>Lathyrus</taxon>
    </lineage>
</organism>
<accession>A0A9D4XZL8</accession>
<dbReference type="Gene3D" id="3.40.395.10">
    <property type="entry name" value="Adenoviral Proteinase, Chain A"/>
    <property type="match status" value="1"/>
</dbReference>
<dbReference type="PANTHER" id="PTHR31718:SF30">
    <property type="entry name" value="EMBRYO-SPECIFIC PROTEIN ATS3A-LIKE"/>
    <property type="match status" value="1"/>
</dbReference>
<gene>
    <name evidence="6" type="ORF">KIW84_034497</name>
</gene>
<feature type="compositionally biased region" description="Basic and acidic residues" evidence="4">
    <location>
        <begin position="1"/>
        <end position="11"/>
    </location>
</feature>
<name>A0A9D4XZL8_PEA</name>
<dbReference type="AlphaFoldDB" id="A0A9D4XZL8"/>
<dbReference type="SUPFAM" id="SSF49723">
    <property type="entry name" value="Lipase/lipooxygenase domain (PLAT/LH2 domain)"/>
    <property type="match status" value="1"/>
</dbReference>
<keyword evidence="2" id="KW-0645">Protease</keyword>
<reference evidence="6 7" key="1">
    <citation type="journal article" date="2022" name="Nat. Genet.">
        <title>Improved pea reference genome and pan-genome highlight genomic features and evolutionary characteristics.</title>
        <authorList>
            <person name="Yang T."/>
            <person name="Liu R."/>
            <person name="Luo Y."/>
            <person name="Hu S."/>
            <person name="Wang D."/>
            <person name="Wang C."/>
            <person name="Pandey M.K."/>
            <person name="Ge S."/>
            <person name="Xu Q."/>
            <person name="Li N."/>
            <person name="Li G."/>
            <person name="Huang Y."/>
            <person name="Saxena R.K."/>
            <person name="Ji Y."/>
            <person name="Li M."/>
            <person name="Yan X."/>
            <person name="He Y."/>
            <person name="Liu Y."/>
            <person name="Wang X."/>
            <person name="Xiang C."/>
            <person name="Varshney R.K."/>
            <person name="Ding H."/>
            <person name="Gao S."/>
            <person name="Zong X."/>
        </authorList>
    </citation>
    <scope>NUCLEOTIDE SEQUENCE [LARGE SCALE GENOMIC DNA]</scope>
    <source>
        <strain evidence="6 7">cv. Zhongwan 6</strain>
    </source>
</reference>
<evidence type="ECO:0000313" key="7">
    <source>
        <dbReference type="Proteomes" id="UP001058974"/>
    </source>
</evidence>
<evidence type="ECO:0000256" key="1">
    <source>
        <dbReference type="ARBA" id="ARBA00005234"/>
    </source>
</evidence>
<dbReference type="Gramene" id="Psat03G0449700-T1">
    <property type="protein sequence ID" value="KAI5429932.1"/>
    <property type="gene ID" value="KIW84_034497"/>
</dbReference>
<dbReference type="InterPro" id="IPR003653">
    <property type="entry name" value="Peptidase_C48_C"/>
</dbReference>
<evidence type="ECO:0000256" key="4">
    <source>
        <dbReference type="SAM" id="MobiDB-lite"/>
    </source>
</evidence>
<dbReference type="GO" id="GO:0006508">
    <property type="term" value="P:proteolysis"/>
    <property type="evidence" value="ECO:0007669"/>
    <property type="project" value="UniProtKB-KW"/>
</dbReference>
<evidence type="ECO:0000256" key="2">
    <source>
        <dbReference type="ARBA" id="ARBA00022670"/>
    </source>
</evidence>
<dbReference type="PROSITE" id="PS50600">
    <property type="entry name" value="ULP_PROTEASE"/>
    <property type="match status" value="1"/>
</dbReference>
<keyword evidence="7" id="KW-1185">Reference proteome</keyword>
<dbReference type="InterPro" id="IPR038765">
    <property type="entry name" value="Papain-like_cys_pep_sf"/>
</dbReference>
<evidence type="ECO:0000313" key="6">
    <source>
        <dbReference type="EMBL" id="KAI5429932.1"/>
    </source>
</evidence>
<comment type="similarity">
    <text evidence="1">Belongs to the peptidase C48 family.</text>
</comment>
<dbReference type="InterPro" id="IPR036392">
    <property type="entry name" value="PLAT/LH2_dom_sf"/>
</dbReference>
<sequence length="472" mass="53808">MLKKAAGKDIPTKSGTKTNPKSQKEVPGQMLDKASKEIPTTSGTKSQIMMRLEKMVEESDIMHGAIRSVDMDEGVFGIAHSELIAKEDMQQLFEHEELGIAVIHTYIWYMYDTLMRGTELCNRFNFIAASRINTTFITKNPTSVMNELVDRFMVAGDNTTPSLYFLTFNSGNGGHWLLVAMDLSRLMVYYLDSLPGNWSKYPSMKKTVDAAILKFRSKKNYRNRKDITWVRVQCPQQNNSIDCGFFVLRFMRDIIALNRIDIPKMLKRVSATKCSYLCIYLENGKMELVKNNGGYFLFCCVLLHVIVVGCESLEAPLQKKTCTYVITIQTTCTWGGETSNHVSLRFGDTNSSEILVRHLNSKHLRQVDPLEPDVLDDIPRKPFQACMVDQFVVTAPCVESPICYLYLKLVGNDDWRPGFAQVDVLEGSHLSSNNFYFRRYLPRLVWHGSDACDSEVTPFGFKKKRKVHVENP</sequence>
<protein>
    <recommendedName>
        <fullName evidence="5">Ubiquitin-like protease family profile domain-containing protein</fullName>
    </recommendedName>
</protein>
<keyword evidence="3" id="KW-0378">Hydrolase</keyword>
<comment type="caution">
    <text evidence="6">The sequence shown here is derived from an EMBL/GenBank/DDBJ whole genome shotgun (WGS) entry which is preliminary data.</text>
</comment>
<evidence type="ECO:0000256" key="3">
    <source>
        <dbReference type="ARBA" id="ARBA00022801"/>
    </source>
</evidence>
<dbReference type="GO" id="GO:0008234">
    <property type="term" value="F:cysteine-type peptidase activity"/>
    <property type="evidence" value="ECO:0007669"/>
    <property type="project" value="InterPro"/>
</dbReference>
<evidence type="ECO:0000259" key="5">
    <source>
        <dbReference type="PROSITE" id="PS50600"/>
    </source>
</evidence>
<dbReference type="Proteomes" id="UP001058974">
    <property type="component" value="Chromosome 3"/>
</dbReference>
<dbReference type="PANTHER" id="PTHR31718">
    <property type="entry name" value="PLAT DOMAIN-CONTAINING PROTEIN"/>
    <property type="match status" value="1"/>
</dbReference>
<dbReference type="Pfam" id="PF02902">
    <property type="entry name" value="Peptidase_C48"/>
    <property type="match status" value="1"/>
</dbReference>
<proteinExistence type="inferred from homology"/>
<dbReference type="InterPro" id="IPR010417">
    <property type="entry name" value="Embryo-specific_ATS3"/>
</dbReference>
<feature type="domain" description="Ubiquitin-like protease family profile" evidence="5">
    <location>
        <begin position="82"/>
        <end position="254"/>
    </location>
</feature>
<dbReference type="EMBL" id="JAMSHJ010000003">
    <property type="protein sequence ID" value="KAI5429932.1"/>
    <property type="molecule type" value="Genomic_DNA"/>
</dbReference>
<dbReference type="SUPFAM" id="SSF54001">
    <property type="entry name" value="Cysteine proteinases"/>
    <property type="match status" value="1"/>
</dbReference>